<protein>
    <submittedName>
        <fullName evidence="1">Uncharacterized protein</fullName>
    </submittedName>
</protein>
<dbReference type="OrthoDB" id="2680099at2759"/>
<proteinExistence type="predicted"/>
<organism evidence="1 2">
    <name type="scientific">Scleroderma citrinum Foug A</name>
    <dbReference type="NCBI Taxonomy" id="1036808"/>
    <lineage>
        <taxon>Eukaryota</taxon>
        <taxon>Fungi</taxon>
        <taxon>Dikarya</taxon>
        <taxon>Basidiomycota</taxon>
        <taxon>Agaricomycotina</taxon>
        <taxon>Agaricomycetes</taxon>
        <taxon>Agaricomycetidae</taxon>
        <taxon>Boletales</taxon>
        <taxon>Sclerodermatineae</taxon>
        <taxon>Sclerodermataceae</taxon>
        <taxon>Scleroderma</taxon>
    </lineage>
</organism>
<dbReference type="InParanoid" id="A0A0C3DGM2"/>
<dbReference type="HOGENOM" id="CLU_2672535_0_0_1"/>
<name>A0A0C3DGM2_9AGAM</name>
<dbReference type="Proteomes" id="UP000053989">
    <property type="component" value="Unassembled WGS sequence"/>
</dbReference>
<gene>
    <name evidence="1" type="ORF">SCLCIDRAFT_30298</name>
</gene>
<reference evidence="2" key="2">
    <citation type="submission" date="2015-01" db="EMBL/GenBank/DDBJ databases">
        <title>Evolutionary Origins and Diversification of the Mycorrhizal Mutualists.</title>
        <authorList>
            <consortium name="DOE Joint Genome Institute"/>
            <consortium name="Mycorrhizal Genomics Consortium"/>
            <person name="Kohler A."/>
            <person name="Kuo A."/>
            <person name="Nagy L.G."/>
            <person name="Floudas D."/>
            <person name="Copeland A."/>
            <person name="Barry K.W."/>
            <person name="Cichocki N."/>
            <person name="Veneault-Fourrey C."/>
            <person name="LaButti K."/>
            <person name="Lindquist E.A."/>
            <person name="Lipzen A."/>
            <person name="Lundell T."/>
            <person name="Morin E."/>
            <person name="Murat C."/>
            <person name="Riley R."/>
            <person name="Ohm R."/>
            <person name="Sun H."/>
            <person name="Tunlid A."/>
            <person name="Henrissat B."/>
            <person name="Grigoriev I.V."/>
            <person name="Hibbett D.S."/>
            <person name="Martin F."/>
        </authorList>
    </citation>
    <scope>NUCLEOTIDE SEQUENCE [LARGE SCALE GENOMIC DNA]</scope>
    <source>
        <strain evidence="2">Foug A</strain>
    </source>
</reference>
<dbReference type="EMBL" id="KN822133">
    <property type="protein sequence ID" value="KIM55509.1"/>
    <property type="molecule type" value="Genomic_DNA"/>
</dbReference>
<keyword evidence="2" id="KW-1185">Reference proteome</keyword>
<evidence type="ECO:0000313" key="2">
    <source>
        <dbReference type="Proteomes" id="UP000053989"/>
    </source>
</evidence>
<dbReference type="AlphaFoldDB" id="A0A0C3DGM2"/>
<evidence type="ECO:0000313" key="1">
    <source>
        <dbReference type="EMBL" id="KIM55509.1"/>
    </source>
</evidence>
<reference evidence="1 2" key="1">
    <citation type="submission" date="2014-04" db="EMBL/GenBank/DDBJ databases">
        <authorList>
            <consortium name="DOE Joint Genome Institute"/>
            <person name="Kuo A."/>
            <person name="Kohler A."/>
            <person name="Nagy L.G."/>
            <person name="Floudas D."/>
            <person name="Copeland A."/>
            <person name="Barry K.W."/>
            <person name="Cichocki N."/>
            <person name="Veneault-Fourrey C."/>
            <person name="LaButti K."/>
            <person name="Lindquist E.A."/>
            <person name="Lipzen A."/>
            <person name="Lundell T."/>
            <person name="Morin E."/>
            <person name="Murat C."/>
            <person name="Sun H."/>
            <person name="Tunlid A."/>
            <person name="Henrissat B."/>
            <person name="Grigoriev I.V."/>
            <person name="Hibbett D.S."/>
            <person name="Martin F."/>
            <person name="Nordberg H.P."/>
            <person name="Cantor M.N."/>
            <person name="Hua S.X."/>
        </authorList>
    </citation>
    <scope>NUCLEOTIDE SEQUENCE [LARGE SCALE GENOMIC DNA]</scope>
    <source>
        <strain evidence="1 2">Foug A</strain>
    </source>
</reference>
<accession>A0A0C3DGM2</accession>
<sequence>MSFSAVTIHLEVEGEGLVIPLDIVEVARSHTGAVLADKFTKVLENFGVADKVSTSQFNEEERSPCFFLEDFERDV</sequence>